<dbReference type="Proteomes" id="UP000265520">
    <property type="component" value="Unassembled WGS sequence"/>
</dbReference>
<dbReference type="AlphaFoldDB" id="A0A392PC53"/>
<proteinExistence type="predicted"/>
<name>A0A392PC53_9FABA</name>
<evidence type="ECO:0000259" key="2">
    <source>
        <dbReference type="Pfam" id="PF07717"/>
    </source>
</evidence>
<evidence type="ECO:0000313" key="3">
    <source>
        <dbReference type="EMBL" id="MCI09332.1"/>
    </source>
</evidence>
<sequence length="105" mass="11972">QIQGHVQQMGLKLASCGDDMLQFRRCLVASFFLNAAMKQADGTYRAYASGQVVQIHPSSVLFRKKPDCIIFNELIQTNNKYVRNLTRVDSLWLTELAPQFYATQN</sequence>
<dbReference type="EMBL" id="LXQA010072264">
    <property type="protein sequence ID" value="MCI09332.1"/>
    <property type="molecule type" value="Genomic_DNA"/>
</dbReference>
<organism evidence="3 4">
    <name type="scientific">Trifolium medium</name>
    <dbReference type="NCBI Taxonomy" id="97028"/>
    <lineage>
        <taxon>Eukaryota</taxon>
        <taxon>Viridiplantae</taxon>
        <taxon>Streptophyta</taxon>
        <taxon>Embryophyta</taxon>
        <taxon>Tracheophyta</taxon>
        <taxon>Spermatophyta</taxon>
        <taxon>Magnoliopsida</taxon>
        <taxon>eudicotyledons</taxon>
        <taxon>Gunneridae</taxon>
        <taxon>Pentapetalae</taxon>
        <taxon>rosids</taxon>
        <taxon>fabids</taxon>
        <taxon>Fabales</taxon>
        <taxon>Fabaceae</taxon>
        <taxon>Papilionoideae</taxon>
        <taxon>50 kb inversion clade</taxon>
        <taxon>NPAAA clade</taxon>
        <taxon>Hologalegina</taxon>
        <taxon>IRL clade</taxon>
        <taxon>Trifolieae</taxon>
        <taxon>Trifolium</taxon>
    </lineage>
</organism>
<evidence type="ECO:0000256" key="1">
    <source>
        <dbReference type="ARBA" id="ARBA00022806"/>
    </source>
</evidence>
<feature type="non-terminal residue" evidence="3">
    <location>
        <position position="1"/>
    </location>
</feature>
<keyword evidence="1 3" id="KW-0067">ATP-binding</keyword>
<evidence type="ECO:0000313" key="4">
    <source>
        <dbReference type="Proteomes" id="UP000265520"/>
    </source>
</evidence>
<comment type="caution">
    <text evidence="3">The sequence shown here is derived from an EMBL/GenBank/DDBJ whole genome shotgun (WGS) entry which is preliminary data.</text>
</comment>
<keyword evidence="1 3" id="KW-0378">Hydrolase</keyword>
<keyword evidence="1 3" id="KW-0347">Helicase</keyword>
<dbReference type="InterPro" id="IPR011709">
    <property type="entry name" value="DEAD-box_helicase_OB_fold"/>
</dbReference>
<keyword evidence="1 3" id="KW-0547">Nucleotide-binding</keyword>
<reference evidence="3 4" key="1">
    <citation type="journal article" date="2018" name="Front. Plant Sci.">
        <title>Red Clover (Trifolium pratense) and Zigzag Clover (T. medium) - A Picture of Genomic Similarities and Differences.</title>
        <authorList>
            <person name="Dluhosova J."/>
            <person name="Istvanek J."/>
            <person name="Nedelnik J."/>
            <person name="Repkova J."/>
        </authorList>
    </citation>
    <scope>NUCLEOTIDE SEQUENCE [LARGE SCALE GENOMIC DNA]</scope>
    <source>
        <strain evidence="4">cv. 10/8</strain>
        <tissue evidence="3">Leaf</tissue>
    </source>
</reference>
<keyword evidence="4" id="KW-1185">Reference proteome</keyword>
<feature type="domain" description="DEAD-box helicase OB fold" evidence="2">
    <location>
        <begin position="24"/>
        <end position="99"/>
    </location>
</feature>
<protein>
    <submittedName>
        <fullName evidence="3">ATP-dependent RNA helicase dhx8-like protein</fullName>
    </submittedName>
</protein>
<gene>
    <name evidence="3" type="ORF">A2U01_0030417</name>
</gene>
<dbReference type="GO" id="GO:0004386">
    <property type="term" value="F:helicase activity"/>
    <property type="evidence" value="ECO:0007669"/>
    <property type="project" value="UniProtKB-KW"/>
</dbReference>
<accession>A0A392PC53</accession>
<dbReference type="Pfam" id="PF07717">
    <property type="entry name" value="OB_NTP_bind"/>
    <property type="match status" value="1"/>
</dbReference>